<name>A0A1B3ZCI3_9SPHN</name>
<keyword evidence="2" id="KW-1185">Reference proteome</keyword>
<protein>
    <submittedName>
        <fullName evidence="1">Uncharacterized protein</fullName>
    </submittedName>
</protein>
<evidence type="ECO:0000313" key="2">
    <source>
        <dbReference type="Proteomes" id="UP000094256"/>
    </source>
</evidence>
<dbReference type="EMBL" id="CP014168">
    <property type="protein sequence ID" value="AOH85127.1"/>
    <property type="molecule type" value="Genomic_DNA"/>
</dbReference>
<reference evidence="1 2" key="1">
    <citation type="submission" date="2016-01" db="EMBL/GenBank/DDBJ databases">
        <title>Complete genome and mega plasmid sequence of Sphingomonas panacis DCY99 elicits systemic resistance in rice to Xanthomonas oryzae.</title>
        <authorList>
            <person name="Kim Y.J."/>
            <person name="Yang D.C."/>
            <person name="Sing P."/>
        </authorList>
    </citation>
    <scope>NUCLEOTIDE SEQUENCE [LARGE SCALE GENOMIC DNA]</scope>
    <source>
        <strain evidence="1 2">DCY99</strain>
    </source>
</reference>
<sequence length="73" mass="8106">MSNLHPNDVKVFAPTTEQLDLMLARSVERAAAEREARIRAEAWPRDVEDMLTTLAAKALAFEARLAALEAERG</sequence>
<dbReference type="AlphaFoldDB" id="A0A1B3ZCI3"/>
<organism evidence="1 2">
    <name type="scientific">Sphingomonas panacis</name>
    <dbReference type="NCBI Taxonomy" id="1560345"/>
    <lineage>
        <taxon>Bacteria</taxon>
        <taxon>Pseudomonadati</taxon>
        <taxon>Pseudomonadota</taxon>
        <taxon>Alphaproteobacteria</taxon>
        <taxon>Sphingomonadales</taxon>
        <taxon>Sphingomonadaceae</taxon>
        <taxon>Sphingomonas</taxon>
    </lineage>
</organism>
<dbReference type="KEGG" id="span:AWL63_15340"/>
<gene>
    <name evidence="1" type="ORF">AWL63_15340</name>
</gene>
<accession>A0A1B3ZCI3</accession>
<dbReference type="STRING" id="1560345.AWL63_15340"/>
<evidence type="ECO:0000313" key="1">
    <source>
        <dbReference type="EMBL" id="AOH85127.1"/>
    </source>
</evidence>
<proteinExistence type="predicted"/>
<dbReference type="Proteomes" id="UP000094256">
    <property type="component" value="Chromosome"/>
</dbReference>